<keyword evidence="3 5" id="KW-1133">Transmembrane helix</keyword>
<evidence type="ECO:0000259" key="6">
    <source>
        <dbReference type="PROSITE" id="PS50850"/>
    </source>
</evidence>
<dbReference type="EMBL" id="FN655813">
    <property type="protein sequence ID" value="CBY40187.1"/>
    <property type="molecule type" value="Genomic_DNA"/>
</dbReference>
<feature type="transmembrane region" description="Helical" evidence="5">
    <location>
        <begin position="12"/>
        <end position="33"/>
    </location>
</feature>
<gene>
    <name evidence="7" type="ORF">GSOID_T00022166001</name>
</gene>
<organism evidence="7">
    <name type="scientific">Oikopleura dioica</name>
    <name type="common">Tunicate</name>
    <dbReference type="NCBI Taxonomy" id="34765"/>
    <lineage>
        <taxon>Eukaryota</taxon>
        <taxon>Metazoa</taxon>
        <taxon>Chordata</taxon>
        <taxon>Tunicata</taxon>
        <taxon>Appendicularia</taxon>
        <taxon>Copelata</taxon>
        <taxon>Oikopleuridae</taxon>
        <taxon>Oikopleura</taxon>
    </lineage>
</organism>
<feature type="transmembrane region" description="Helical" evidence="5">
    <location>
        <begin position="99"/>
        <end position="124"/>
    </location>
</feature>
<protein>
    <recommendedName>
        <fullName evidence="6">Major facilitator superfamily (MFS) profile domain-containing protein</fullName>
    </recommendedName>
</protein>
<dbReference type="PANTHER" id="PTHR23510:SF16">
    <property type="entry name" value="MAJOR FACILITATOR SUPERFAMILY (MFS) PROFILE DOMAIN-CONTAINING PROTEIN"/>
    <property type="match status" value="1"/>
</dbReference>
<dbReference type="InterPro" id="IPR011701">
    <property type="entry name" value="MFS"/>
</dbReference>
<accession>E4YXK4</accession>
<dbReference type="Pfam" id="PF07690">
    <property type="entry name" value="MFS_1"/>
    <property type="match status" value="1"/>
</dbReference>
<feature type="transmembrane region" description="Helical" evidence="5">
    <location>
        <begin position="180"/>
        <end position="198"/>
    </location>
</feature>
<dbReference type="Proteomes" id="UP000011014">
    <property type="component" value="Unassembled WGS sequence"/>
</dbReference>
<dbReference type="InterPro" id="IPR020846">
    <property type="entry name" value="MFS_dom"/>
</dbReference>
<reference evidence="7" key="1">
    <citation type="journal article" date="2010" name="Science">
        <title>Plasticity of animal genome architecture unmasked by rapid evolution of a pelagic tunicate.</title>
        <authorList>
            <person name="Denoeud F."/>
            <person name="Henriet S."/>
            <person name="Mungpakdee S."/>
            <person name="Aury J.M."/>
            <person name="Da Silva C."/>
            <person name="Brinkmann H."/>
            <person name="Mikhaleva J."/>
            <person name="Olsen L.C."/>
            <person name="Jubin C."/>
            <person name="Canestro C."/>
            <person name="Bouquet J.M."/>
            <person name="Danks G."/>
            <person name="Poulain J."/>
            <person name="Campsteijn C."/>
            <person name="Adamski M."/>
            <person name="Cross I."/>
            <person name="Yadetie F."/>
            <person name="Muffato M."/>
            <person name="Louis A."/>
            <person name="Butcher S."/>
            <person name="Tsagkogeorga G."/>
            <person name="Konrad A."/>
            <person name="Singh S."/>
            <person name="Jensen M.F."/>
            <person name="Cong E.H."/>
            <person name="Eikeseth-Otteraa H."/>
            <person name="Noel B."/>
            <person name="Anthouard V."/>
            <person name="Porcel B.M."/>
            <person name="Kachouri-Lafond R."/>
            <person name="Nishino A."/>
            <person name="Ugolini M."/>
            <person name="Chourrout P."/>
            <person name="Nishida H."/>
            <person name="Aasland R."/>
            <person name="Huzurbazar S."/>
            <person name="Westhof E."/>
            <person name="Delsuc F."/>
            <person name="Lehrach H."/>
            <person name="Reinhardt R."/>
            <person name="Weissenbach J."/>
            <person name="Roy S.W."/>
            <person name="Artiguenave F."/>
            <person name="Postlethwait J.H."/>
            <person name="Manak J.R."/>
            <person name="Thompson E.M."/>
            <person name="Jaillon O."/>
            <person name="Du Pasquier L."/>
            <person name="Boudinot P."/>
            <person name="Liberles D.A."/>
            <person name="Volff J.N."/>
            <person name="Philippe H."/>
            <person name="Lenhard B."/>
            <person name="Roest Crollius H."/>
            <person name="Wincker P."/>
            <person name="Chourrout D."/>
        </authorList>
    </citation>
    <scope>NUCLEOTIDE SEQUENCE [LARGE SCALE GENOMIC DNA]</scope>
</reference>
<evidence type="ECO:0000313" key="7">
    <source>
        <dbReference type="EMBL" id="CBY40187.1"/>
    </source>
</evidence>
<name>E4YXK4_OIKDI</name>
<evidence type="ECO:0000256" key="3">
    <source>
        <dbReference type="ARBA" id="ARBA00022989"/>
    </source>
</evidence>
<proteinExistence type="predicted"/>
<dbReference type="GO" id="GO:0022857">
    <property type="term" value="F:transmembrane transporter activity"/>
    <property type="evidence" value="ECO:0007669"/>
    <property type="project" value="InterPro"/>
</dbReference>
<dbReference type="InterPro" id="IPR036259">
    <property type="entry name" value="MFS_trans_sf"/>
</dbReference>
<keyword evidence="4 5" id="KW-0472">Membrane</keyword>
<evidence type="ECO:0000256" key="4">
    <source>
        <dbReference type="ARBA" id="ARBA00023136"/>
    </source>
</evidence>
<feature type="transmembrane region" description="Helical" evidence="5">
    <location>
        <begin position="45"/>
        <end position="65"/>
    </location>
</feature>
<evidence type="ECO:0000256" key="2">
    <source>
        <dbReference type="ARBA" id="ARBA00022692"/>
    </source>
</evidence>
<evidence type="ECO:0000256" key="1">
    <source>
        <dbReference type="ARBA" id="ARBA00004141"/>
    </source>
</evidence>
<dbReference type="PANTHER" id="PTHR23510">
    <property type="entry name" value="INNER MEMBRANE TRANSPORT PROTEIN YAJR"/>
    <property type="match status" value="1"/>
</dbReference>
<dbReference type="GO" id="GO:0016020">
    <property type="term" value="C:membrane"/>
    <property type="evidence" value="ECO:0007669"/>
    <property type="project" value="UniProtKB-SubCell"/>
</dbReference>
<sequence>MTREKELDLSYKMTILFWYLASGAEMVSYQPILPEFLDSLGISQAHLGTLVSMFGLASMMASPVFGKIADKMGQSRLLVLTANLFSIAGHLVIINRRNLFSLCVAKILIGIGMSCDGCILGQVGRQILKSSRSRQFSIFFAMRQVGLICFPICFFATGLYNWTGSFEIFGRKIDRFSVPSVIMLLLWIQVLGCNLIFYTNQVFLNNI</sequence>
<evidence type="ECO:0000256" key="5">
    <source>
        <dbReference type="SAM" id="Phobius"/>
    </source>
</evidence>
<dbReference type="AlphaFoldDB" id="E4YXK4"/>
<dbReference type="SUPFAM" id="SSF103473">
    <property type="entry name" value="MFS general substrate transporter"/>
    <property type="match status" value="1"/>
</dbReference>
<feature type="transmembrane region" description="Helical" evidence="5">
    <location>
        <begin position="136"/>
        <end position="160"/>
    </location>
</feature>
<feature type="domain" description="Major facilitator superfamily (MFS) profile" evidence="6">
    <location>
        <begin position="11"/>
        <end position="207"/>
    </location>
</feature>
<dbReference type="InterPro" id="IPR051068">
    <property type="entry name" value="MFS_Domain-Containing_Protein"/>
</dbReference>
<dbReference type="Gene3D" id="1.20.1250.20">
    <property type="entry name" value="MFS general substrate transporter like domains"/>
    <property type="match status" value="1"/>
</dbReference>
<comment type="subcellular location">
    <subcellularLocation>
        <location evidence="1">Membrane</location>
        <topology evidence="1">Multi-pass membrane protein</topology>
    </subcellularLocation>
</comment>
<dbReference type="PROSITE" id="PS50850">
    <property type="entry name" value="MFS"/>
    <property type="match status" value="1"/>
</dbReference>
<feature type="transmembrane region" description="Helical" evidence="5">
    <location>
        <begin position="77"/>
        <end position="93"/>
    </location>
</feature>
<keyword evidence="2 5" id="KW-0812">Transmembrane</keyword>